<evidence type="ECO:0000256" key="1">
    <source>
        <dbReference type="SAM" id="MobiDB-lite"/>
    </source>
</evidence>
<evidence type="ECO:0000259" key="2">
    <source>
        <dbReference type="Pfam" id="PF01408"/>
    </source>
</evidence>
<dbReference type="HOGENOM" id="CLU_2334384_0_0_1"/>
<feature type="compositionally biased region" description="Basic and acidic residues" evidence="1">
    <location>
        <begin position="75"/>
        <end position="85"/>
    </location>
</feature>
<reference evidence="3 4" key="1">
    <citation type="journal article" date="2012" name="G3 (Bethesda)">
        <title>Pichia sorbitophila, an interspecies yeast hybrid reveals early steps of genome resolution following polyploidization.</title>
        <authorList>
            <person name="Leh Louis V."/>
            <person name="Despons L."/>
            <person name="Friedrich A."/>
            <person name="Martin T."/>
            <person name="Durrens P."/>
            <person name="Casaregola S."/>
            <person name="Neuveglise C."/>
            <person name="Fairhead C."/>
            <person name="Marck C."/>
            <person name="Cruz J.A."/>
            <person name="Straub M.L."/>
            <person name="Kugler V."/>
            <person name="Sacerdot C."/>
            <person name="Uzunov Z."/>
            <person name="Thierry A."/>
            <person name="Weiss S."/>
            <person name="Bleykasten C."/>
            <person name="De Montigny J."/>
            <person name="Jacques N."/>
            <person name="Jung P."/>
            <person name="Lemaire M."/>
            <person name="Mallet S."/>
            <person name="Morel G."/>
            <person name="Richard G.F."/>
            <person name="Sarkar A."/>
            <person name="Savel G."/>
            <person name="Schacherer J."/>
            <person name="Seret M.L."/>
            <person name="Talla E."/>
            <person name="Samson G."/>
            <person name="Jubin C."/>
            <person name="Poulain J."/>
            <person name="Vacherie B."/>
            <person name="Barbe V."/>
            <person name="Pelletier E."/>
            <person name="Sherman D.J."/>
            <person name="Westhof E."/>
            <person name="Weissenbach J."/>
            <person name="Baret P.V."/>
            <person name="Wincker P."/>
            <person name="Gaillardin C."/>
            <person name="Dujon B."/>
            <person name="Souciet J.L."/>
        </authorList>
    </citation>
    <scope>NUCLEOTIDE SEQUENCE [LARGE SCALE GENOMIC DNA]</scope>
    <source>
        <strain evidence="4">ATCC MYA-4447 / BCRC 22081 / CBS 7064 / NBRC 10061 / NRRL Y-12695</strain>
    </source>
</reference>
<dbReference type="InterPro" id="IPR036291">
    <property type="entry name" value="NAD(P)-bd_dom_sf"/>
</dbReference>
<feature type="domain" description="Gfo/Idh/MocA-like oxidoreductase N-terminal" evidence="2">
    <location>
        <begin position="3"/>
        <end position="43"/>
    </location>
</feature>
<evidence type="ECO:0000313" key="3">
    <source>
        <dbReference type="EMBL" id="CCE85167.1"/>
    </source>
</evidence>
<dbReference type="Pfam" id="PF01408">
    <property type="entry name" value="GFO_IDH_MocA"/>
    <property type="match status" value="1"/>
</dbReference>
<dbReference type="GO" id="GO:0000166">
    <property type="term" value="F:nucleotide binding"/>
    <property type="evidence" value="ECO:0007669"/>
    <property type="project" value="InterPro"/>
</dbReference>
<organism evidence="3 4">
    <name type="scientific">Pichia sorbitophila (strain ATCC MYA-4447 / BCRC 22081 / CBS 7064 / NBRC 10061 / NRRL Y-12695)</name>
    <name type="common">Hybrid yeast</name>
    <dbReference type="NCBI Taxonomy" id="559304"/>
    <lineage>
        <taxon>Eukaryota</taxon>
        <taxon>Fungi</taxon>
        <taxon>Dikarya</taxon>
        <taxon>Ascomycota</taxon>
        <taxon>Saccharomycotina</taxon>
        <taxon>Pichiomycetes</taxon>
        <taxon>Debaryomycetaceae</taxon>
        <taxon>Millerozyma</taxon>
    </lineage>
</organism>
<feature type="region of interest" description="Disordered" evidence="1">
    <location>
        <begin position="75"/>
        <end position="98"/>
    </location>
</feature>
<dbReference type="AlphaFoldDB" id="G8Y399"/>
<dbReference type="EMBL" id="FO082047">
    <property type="protein sequence ID" value="CCE85167.1"/>
    <property type="molecule type" value="Genomic_DNA"/>
</dbReference>
<dbReference type="OrthoDB" id="64915at2759"/>
<dbReference type="PANTHER" id="PTHR43377">
    <property type="entry name" value="BILIVERDIN REDUCTASE A"/>
    <property type="match status" value="1"/>
</dbReference>
<feature type="compositionally biased region" description="Basic residues" evidence="1">
    <location>
        <begin position="86"/>
        <end position="98"/>
    </location>
</feature>
<keyword evidence="4" id="KW-1185">Reference proteome</keyword>
<sequence>MGLKVASKGIDILMEKPLAPTIEECRTLIDFCNNRGVKLLVGHHRRFNPYIVASKAHISKVGEIMAVQGCWTSRKPDSYSKEKPWRSSKKKKKDRIYF</sequence>
<dbReference type="Proteomes" id="UP000005222">
    <property type="component" value="Chromosome M"/>
</dbReference>
<dbReference type="Gene3D" id="3.40.50.720">
    <property type="entry name" value="NAD(P)-binding Rossmann-like Domain"/>
    <property type="match status" value="1"/>
</dbReference>
<dbReference type="Gene3D" id="3.30.360.10">
    <property type="entry name" value="Dihydrodipicolinate Reductase, domain 2"/>
    <property type="match status" value="1"/>
</dbReference>
<dbReference type="eggNOG" id="ENOG502RYAS">
    <property type="taxonomic scope" value="Eukaryota"/>
</dbReference>
<accession>G8Y399</accession>
<gene>
    <name evidence="3" type="primary">Piso0_004745</name>
    <name evidence="3" type="ORF">GNLVRS01_PISO0M00144g</name>
</gene>
<name>G8Y399_PICSO</name>
<dbReference type="SUPFAM" id="SSF51735">
    <property type="entry name" value="NAD(P)-binding Rossmann-fold domains"/>
    <property type="match status" value="1"/>
</dbReference>
<dbReference type="STRING" id="559304.G8Y399"/>
<protein>
    <submittedName>
        <fullName evidence="3">Piso0_004745 protein</fullName>
    </submittedName>
</protein>
<dbReference type="InterPro" id="IPR051450">
    <property type="entry name" value="Gfo/Idh/MocA_Oxidoreductases"/>
</dbReference>
<dbReference type="InParanoid" id="G8Y399"/>
<dbReference type="InterPro" id="IPR000683">
    <property type="entry name" value="Gfo/Idh/MocA-like_OxRdtase_N"/>
</dbReference>
<proteinExistence type="predicted"/>
<evidence type="ECO:0000313" key="4">
    <source>
        <dbReference type="Proteomes" id="UP000005222"/>
    </source>
</evidence>
<dbReference type="PANTHER" id="PTHR43377:SF1">
    <property type="entry name" value="BILIVERDIN REDUCTASE A"/>
    <property type="match status" value="1"/>
</dbReference>